<comment type="caution">
    <text evidence="1">The sequence shown here is derived from an EMBL/GenBank/DDBJ whole genome shotgun (WGS) entry which is preliminary data.</text>
</comment>
<reference evidence="1 2" key="1">
    <citation type="submission" date="2023-09" db="EMBL/GenBank/DDBJ databases">
        <title>Pangenome analysis of Batrachochytrium dendrobatidis and related Chytrids.</title>
        <authorList>
            <person name="Yacoub M.N."/>
            <person name="Stajich J.E."/>
            <person name="James T.Y."/>
        </authorList>
    </citation>
    <scope>NUCLEOTIDE SEQUENCE [LARGE SCALE GENOMIC DNA]</scope>
    <source>
        <strain evidence="1 2">JEL0888</strain>
    </source>
</reference>
<gene>
    <name evidence="1" type="ORF">HK105_201810</name>
</gene>
<sequence length="187" mass="19572">MFGLGQDFLIKDVLNTVGGGRFCYIYDNSAAPAVSSTSLAKIDLNDTPLPRGSPVVNTSSVPVVGSGSVTVAVQPLNGTASPGPFDRGDKHHLRHHAPIPDDFLRKMGHTAETIARVRANEAKLNKLVDMLNAETDKGRFLSQAALVITESGRVSFVAPSAGDAAKRQSALESLAAKALDELGPLAA</sequence>
<dbReference type="EMBL" id="JADGIZ020000006">
    <property type="protein sequence ID" value="KAL2918410.1"/>
    <property type="molecule type" value="Genomic_DNA"/>
</dbReference>
<dbReference type="Proteomes" id="UP001527925">
    <property type="component" value="Unassembled WGS sequence"/>
</dbReference>
<proteinExistence type="predicted"/>
<accession>A0ABR4NFW0</accession>
<keyword evidence="2" id="KW-1185">Reference proteome</keyword>
<evidence type="ECO:0000313" key="2">
    <source>
        <dbReference type="Proteomes" id="UP001527925"/>
    </source>
</evidence>
<protein>
    <submittedName>
        <fullName evidence="1">Uncharacterized protein</fullName>
    </submittedName>
</protein>
<organism evidence="1 2">
    <name type="scientific">Polyrhizophydium stewartii</name>
    <dbReference type="NCBI Taxonomy" id="2732419"/>
    <lineage>
        <taxon>Eukaryota</taxon>
        <taxon>Fungi</taxon>
        <taxon>Fungi incertae sedis</taxon>
        <taxon>Chytridiomycota</taxon>
        <taxon>Chytridiomycota incertae sedis</taxon>
        <taxon>Chytridiomycetes</taxon>
        <taxon>Rhizophydiales</taxon>
        <taxon>Rhizophydiales incertae sedis</taxon>
        <taxon>Polyrhizophydium</taxon>
    </lineage>
</organism>
<name>A0ABR4NFW0_9FUNG</name>
<evidence type="ECO:0000313" key="1">
    <source>
        <dbReference type="EMBL" id="KAL2918410.1"/>
    </source>
</evidence>